<dbReference type="SUPFAM" id="SSF54060">
    <property type="entry name" value="His-Me finger endonucleases"/>
    <property type="match status" value="1"/>
</dbReference>
<dbReference type="RefSeq" id="WP_311649624.1">
    <property type="nucleotide sequence ID" value="NZ_JAVRFA010000418.1"/>
</dbReference>
<accession>A0ABU2QAD7</accession>
<name>A0ABU2QAD7_9ACTN</name>
<feature type="non-terminal residue" evidence="2">
    <location>
        <position position="139"/>
    </location>
</feature>
<keyword evidence="2" id="KW-0255">Endonuclease</keyword>
<proteinExistence type="predicted"/>
<evidence type="ECO:0000313" key="2">
    <source>
        <dbReference type="EMBL" id="MDT0400154.1"/>
    </source>
</evidence>
<keyword evidence="3" id="KW-1185">Reference proteome</keyword>
<dbReference type="Proteomes" id="UP001183881">
    <property type="component" value="Unassembled WGS sequence"/>
</dbReference>
<organism evidence="2 3">
    <name type="scientific">Streptomyces edwardsiae</name>
    <dbReference type="NCBI Taxonomy" id="3075527"/>
    <lineage>
        <taxon>Bacteria</taxon>
        <taxon>Bacillati</taxon>
        <taxon>Actinomycetota</taxon>
        <taxon>Actinomycetes</taxon>
        <taxon>Kitasatosporales</taxon>
        <taxon>Streptomycetaceae</taxon>
        <taxon>Streptomyces</taxon>
    </lineage>
</organism>
<keyword evidence="2" id="KW-0540">Nuclease</keyword>
<protein>
    <submittedName>
        <fullName evidence="2">DNA/RNA non-specific endonuclease</fullName>
    </submittedName>
</protein>
<sequence>SILERNDAPNPDYSNRSGYDPEFLSKAVAVPSIPAKLLAQCAVPKGLRRSTANAVLRYHHFSLVIRADRRMPLFTIVNIDGRRLRKINRTTGEVEAVETWYVDPRLRPEQQLDQDVFERQKPRLFDRGHMVRRLDPAWG</sequence>
<reference evidence="3" key="1">
    <citation type="submission" date="2023-07" db="EMBL/GenBank/DDBJ databases">
        <title>30 novel species of actinomycetes from the DSMZ collection.</title>
        <authorList>
            <person name="Nouioui I."/>
        </authorList>
    </citation>
    <scope>NUCLEOTIDE SEQUENCE [LARGE SCALE GENOMIC DNA]</scope>
    <source>
        <strain evidence="3">DSM 41636</strain>
    </source>
</reference>
<dbReference type="Gene3D" id="3.40.570.10">
    <property type="entry name" value="Extracellular Endonuclease, subunit A"/>
    <property type="match status" value="1"/>
</dbReference>
<dbReference type="EMBL" id="JAVRFA010000418">
    <property type="protein sequence ID" value="MDT0400154.1"/>
    <property type="molecule type" value="Genomic_DNA"/>
</dbReference>
<dbReference type="InterPro" id="IPR001604">
    <property type="entry name" value="Endo_G_ENPP1-like_dom"/>
</dbReference>
<feature type="domain" description="DNA/RNA non-specific endonuclease/pyrophosphatase/phosphodiesterase" evidence="1">
    <location>
        <begin position="45"/>
        <end position="138"/>
    </location>
</feature>
<dbReference type="GO" id="GO:0004519">
    <property type="term" value="F:endonuclease activity"/>
    <property type="evidence" value="ECO:0007669"/>
    <property type="project" value="UniProtKB-KW"/>
</dbReference>
<dbReference type="InterPro" id="IPR044929">
    <property type="entry name" value="DNA/RNA_non-sp_Endonuclease_sf"/>
</dbReference>
<dbReference type="Pfam" id="PF01223">
    <property type="entry name" value="Endonuclease_NS"/>
    <property type="match status" value="1"/>
</dbReference>
<keyword evidence="2" id="KW-0378">Hydrolase</keyword>
<gene>
    <name evidence="2" type="ORF">RM705_36450</name>
</gene>
<dbReference type="InterPro" id="IPR044925">
    <property type="entry name" value="His-Me_finger_sf"/>
</dbReference>
<feature type="non-terminal residue" evidence="2">
    <location>
        <position position="1"/>
    </location>
</feature>
<evidence type="ECO:0000259" key="1">
    <source>
        <dbReference type="Pfam" id="PF01223"/>
    </source>
</evidence>
<comment type="caution">
    <text evidence="2">The sequence shown here is derived from an EMBL/GenBank/DDBJ whole genome shotgun (WGS) entry which is preliminary data.</text>
</comment>
<evidence type="ECO:0000313" key="3">
    <source>
        <dbReference type="Proteomes" id="UP001183881"/>
    </source>
</evidence>